<evidence type="ECO:0000256" key="1">
    <source>
        <dbReference type="SAM" id="Phobius"/>
    </source>
</evidence>
<dbReference type="Proteomes" id="UP001056937">
    <property type="component" value="Chromosome 1"/>
</dbReference>
<accession>A0ABY4XAD7</accession>
<keyword evidence="4" id="KW-1185">Reference proteome</keyword>
<reference evidence="3" key="1">
    <citation type="journal article" date="2022" name="Toxins">
        <title>Genomic Analysis of Sphingopyxis sp. USTB-05 for Biodegrading Cyanobacterial Hepatotoxins.</title>
        <authorList>
            <person name="Liu C."/>
            <person name="Xu Q."/>
            <person name="Zhao Z."/>
            <person name="Zhang H."/>
            <person name="Liu X."/>
            <person name="Yin C."/>
            <person name="Liu Y."/>
            <person name="Yan H."/>
        </authorList>
    </citation>
    <scope>NUCLEOTIDE SEQUENCE</scope>
    <source>
        <strain evidence="3">NBD5</strain>
    </source>
</reference>
<dbReference type="EMBL" id="CP084930">
    <property type="protein sequence ID" value="USI73646.1"/>
    <property type="molecule type" value="Genomic_DNA"/>
</dbReference>
<sequence>MLGIVLMNISGFALPSGAYFNPRALGPAGPADLLLWSCGFIAVDGKMRALFSILFGASTALVLARAEAAGEDAGAVHRARMISLGLFGIAHWVLLWPGDILLHYALIGLLAAPFAALDGRRLWRLALGLLLLQALAQAWVLLGNVALRAEALAPHADPARLAQWRDFAANVGIGDPARIAAEIARQRGAWGGIVAANLATLAAGAPFLLLFNGPETLAYMLIGMALQQSGFFAGAWPRARYRRLGAWGVGLGLPLSALLCLLCWRSDFATLPVFAAATLGGVPLRPLLALGYAGWAVPRLGGSGRWARRLQAAGRMAFSNYLLTTLLMCALFQGWGLGLFARLDRGQLYALVPMVWALMLLWSPAWLRRFRYGPLEWMWRSLARGELQVFRRSIATGSH</sequence>
<keyword evidence="1" id="KW-0812">Transmembrane</keyword>
<feature type="transmembrane region" description="Helical" evidence="1">
    <location>
        <begin position="244"/>
        <end position="264"/>
    </location>
</feature>
<feature type="transmembrane region" description="Helical" evidence="1">
    <location>
        <begin position="318"/>
        <end position="341"/>
    </location>
</feature>
<proteinExistence type="predicted"/>
<keyword evidence="1" id="KW-0472">Membrane</keyword>
<evidence type="ECO:0000313" key="3">
    <source>
        <dbReference type="EMBL" id="USI73646.1"/>
    </source>
</evidence>
<dbReference type="PANTHER" id="PTHR30590:SF2">
    <property type="entry name" value="INNER MEMBRANE PROTEIN"/>
    <property type="match status" value="1"/>
</dbReference>
<evidence type="ECO:0000259" key="2">
    <source>
        <dbReference type="Pfam" id="PF04235"/>
    </source>
</evidence>
<name>A0ABY4XAD7_9SPHN</name>
<dbReference type="InterPro" id="IPR007349">
    <property type="entry name" value="DUF418"/>
</dbReference>
<dbReference type="PANTHER" id="PTHR30590">
    <property type="entry name" value="INNER MEMBRANE PROTEIN"/>
    <property type="match status" value="1"/>
</dbReference>
<evidence type="ECO:0000313" key="4">
    <source>
        <dbReference type="Proteomes" id="UP001056937"/>
    </source>
</evidence>
<organism evidence="3 4">
    <name type="scientific">Sphingomonas morindae</name>
    <dbReference type="NCBI Taxonomy" id="1541170"/>
    <lineage>
        <taxon>Bacteria</taxon>
        <taxon>Pseudomonadati</taxon>
        <taxon>Pseudomonadota</taxon>
        <taxon>Alphaproteobacteria</taxon>
        <taxon>Sphingomonadales</taxon>
        <taxon>Sphingomonadaceae</taxon>
        <taxon>Sphingomonas</taxon>
    </lineage>
</organism>
<feature type="transmembrane region" description="Helical" evidence="1">
    <location>
        <begin position="122"/>
        <end position="142"/>
    </location>
</feature>
<dbReference type="Pfam" id="PF04235">
    <property type="entry name" value="DUF418"/>
    <property type="match status" value="1"/>
</dbReference>
<feature type="transmembrane region" description="Helical" evidence="1">
    <location>
        <begin position="347"/>
        <end position="367"/>
    </location>
</feature>
<keyword evidence="1" id="KW-1133">Transmembrane helix</keyword>
<protein>
    <submittedName>
        <fullName evidence="3">DUF418 domain-containing protein</fullName>
    </submittedName>
</protein>
<feature type="domain" description="DUF418" evidence="2">
    <location>
        <begin position="228"/>
        <end position="385"/>
    </location>
</feature>
<dbReference type="RefSeq" id="WP_252167452.1">
    <property type="nucleotide sequence ID" value="NZ_CP084930.1"/>
</dbReference>
<feature type="transmembrane region" description="Helical" evidence="1">
    <location>
        <begin position="217"/>
        <end position="237"/>
    </location>
</feature>
<feature type="transmembrane region" description="Helical" evidence="1">
    <location>
        <begin position="270"/>
        <end position="297"/>
    </location>
</feature>
<gene>
    <name evidence="3" type="ORF">LHA26_04005</name>
</gene>
<feature type="transmembrane region" description="Helical" evidence="1">
    <location>
        <begin position="89"/>
        <end position="116"/>
    </location>
</feature>
<dbReference type="InterPro" id="IPR052529">
    <property type="entry name" value="Bact_Transport_Assoc"/>
</dbReference>
<feature type="transmembrane region" description="Helical" evidence="1">
    <location>
        <begin position="188"/>
        <end position="211"/>
    </location>
</feature>